<comment type="caution">
    <text evidence="2">The sequence shown here is derived from an EMBL/GenBank/DDBJ whole genome shotgun (WGS) entry which is preliminary data.</text>
</comment>
<dbReference type="EMBL" id="JOTN01000003">
    <property type="protein sequence ID" value="KEK20719.1"/>
    <property type="molecule type" value="Genomic_DNA"/>
</dbReference>
<dbReference type="Proteomes" id="UP000027822">
    <property type="component" value="Unassembled WGS sequence"/>
</dbReference>
<dbReference type="RefSeq" id="WP_034637054.1">
    <property type="nucleotide sequence ID" value="NZ_CBCSJC010000020.1"/>
</dbReference>
<proteinExistence type="predicted"/>
<protein>
    <submittedName>
        <fullName evidence="2">Uncharacterized protein</fullName>
    </submittedName>
</protein>
<feature type="transmembrane region" description="Helical" evidence="1">
    <location>
        <begin position="12"/>
        <end position="36"/>
    </location>
</feature>
<gene>
    <name evidence="2" type="ORF">BAMA_15045</name>
</gene>
<dbReference type="STRING" id="574376.BAMA_15045"/>
<evidence type="ECO:0000313" key="3">
    <source>
        <dbReference type="Proteomes" id="UP000027822"/>
    </source>
</evidence>
<reference evidence="2 3" key="1">
    <citation type="submission" date="2014-06" db="EMBL/GenBank/DDBJ databases">
        <title>Draft genome sequence of Bacillus manliponensis JCM 15802 (MCCC 1A00708).</title>
        <authorList>
            <person name="Lai Q."/>
            <person name="Liu Y."/>
            <person name="Shao Z."/>
        </authorList>
    </citation>
    <scope>NUCLEOTIDE SEQUENCE [LARGE SCALE GENOMIC DNA]</scope>
    <source>
        <strain evidence="2 3">JCM 15802</strain>
    </source>
</reference>
<keyword evidence="1" id="KW-0812">Transmembrane</keyword>
<keyword evidence="3" id="KW-1185">Reference proteome</keyword>
<keyword evidence="1" id="KW-0472">Membrane</keyword>
<sequence length="190" mass="21938">MKIKNILLWTSFYSYFVLYIFISLVLAYTVSSFYVLPSIPSIIFVLSPFLFLAFIAWIVYKFIGIDDRKDGKRKLLGFVKIGIAPLLILFIILGINEKNSRFDVERWAKHEDKRVLMVDHLLEEHQLVGKKRSEVVELLGKGEAPEGSTHNEVRYYLGASIDSFIPIDVETLVISFDENDKVIKHEVHKS</sequence>
<dbReference type="OrthoDB" id="2858410at2"/>
<feature type="transmembrane region" description="Helical" evidence="1">
    <location>
        <begin position="42"/>
        <end position="63"/>
    </location>
</feature>
<keyword evidence="1" id="KW-1133">Transmembrane helix</keyword>
<accession>A0A073K071</accession>
<feature type="transmembrane region" description="Helical" evidence="1">
    <location>
        <begin position="75"/>
        <end position="95"/>
    </location>
</feature>
<dbReference type="AlphaFoldDB" id="A0A073K071"/>
<name>A0A073K071_9BACI</name>
<evidence type="ECO:0000256" key="1">
    <source>
        <dbReference type="SAM" id="Phobius"/>
    </source>
</evidence>
<evidence type="ECO:0000313" key="2">
    <source>
        <dbReference type="EMBL" id="KEK20719.1"/>
    </source>
</evidence>
<organism evidence="2 3">
    <name type="scientific">Bacillus manliponensis</name>
    <dbReference type="NCBI Taxonomy" id="574376"/>
    <lineage>
        <taxon>Bacteria</taxon>
        <taxon>Bacillati</taxon>
        <taxon>Bacillota</taxon>
        <taxon>Bacilli</taxon>
        <taxon>Bacillales</taxon>
        <taxon>Bacillaceae</taxon>
        <taxon>Bacillus</taxon>
        <taxon>Bacillus cereus group</taxon>
    </lineage>
</organism>